<dbReference type="CDD" id="cd04242">
    <property type="entry name" value="AAK_G5K_ProB"/>
    <property type="match status" value="1"/>
</dbReference>
<dbReference type="InterPro" id="IPR001057">
    <property type="entry name" value="Glu/AcGlu_kinase"/>
</dbReference>
<dbReference type="Pfam" id="PF00696">
    <property type="entry name" value="AA_kinase"/>
    <property type="match status" value="1"/>
</dbReference>
<evidence type="ECO:0000256" key="1">
    <source>
        <dbReference type="ARBA" id="ARBA00022490"/>
    </source>
</evidence>
<dbReference type="InterPro" id="IPR001048">
    <property type="entry name" value="Asp/Glu/Uridylate_kinase"/>
</dbReference>
<dbReference type="FunFam" id="3.40.1160.10:FF:000006">
    <property type="entry name" value="Glutamate 5-kinase"/>
    <property type="match status" value="1"/>
</dbReference>
<evidence type="ECO:0000259" key="8">
    <source>
        <dbReference type="Pfam" id="PF00696"/>
    </source>
</evidence>
<name>A0A383DEQ4_9ZZZZ</name>
<dbReference type="GO" id="GO:0004349">
    <property type="term" value="F:glutamate 5-kinase activity"/>
    <property type="evidence" value="ECO:0007669"/>
    <property type="project" value="TreeGrafter"/>
</dbReference>
<dbReference type="NCBIfam" id="TIGR01027">
    <property type="entry name" value="proB"/>
    <property type="match status" value="1"/>
</dbReference>
<evidence type="ECO:0000256" key="2">
    <source>
        <dbReference type="ARBA" id="ARBA00022605"/>
    </source>
</evidence>
<keyword evidence="7" id="KW-0067">ATP-binding</keyword>
<feature type="non-terminal residue" evidence="9">
    <location>
        <position position="189"/>
    </location>
</feature>
<keyword evidence="4" id="KW-0808">Transferase</keyword>
<dbReference type="InterPro" id="IPR041739">
    <property type="entry name" value="G5K_ProB"/>
</dbReference>
<evidence type="ECO:0000256" key="3">
    <source>
        <dbReference type="ARBA" id="ARBA00022650"/>
    </source>
</evidence>
<evidence type="ECO:0000256" key="7">
    <source>
        <dbReference type="ARBA" id="ARBA00022840"/>
    </source>
</evidence>
<dbReference type="PANTHER" id="PTHR43654">
    <property type="entry name" value="GLUTAMATE 5-KINASE"/>
    <property type="match status" value="1"/>
</dbReference>
<keyword evidence="2" id="KW-0028">Amino-acid biosynthesis</keyword>
<reference evidence="9" key="1">
    <citation type="submission" date="2018-05" db="EMBL/GenBank/DDBJ databases">
        <authorList>
            <person name="Lanie J.A."/>
            <person name="Ng W.-L."/>
            <person name="Kazmierczak K.M."/>
            <person name="Andrzejewski T.M."/>
            <person name="Davidsen T.M."/>
            <person name="Wayne K.J."/>
            <person name="Tettelin H."/>
            <person name="Glass J.I."/>
            <person name="Rusch D."/>
            <person name="Podicherti R."/>
            <person name="Tsui H.-C.T."/>
            <person name="Winkler M.E."/>
        </authorList>
    </citation>
    <scope>NUCLEOTIDE SEQUENCE</scope>
</reference>
<dbReference type="GO" id="GO:0008652">
    <property type="term" value="P:amino acid biosynthetic process"/>
    <property type="evidence" value="ECO:0007669"/>
    <property type="project" value="UniProtKB-KW"/>
</dbReference>
<evidence type="ECO:0000256" key="5">
    <source>
        <dbReference type="ARBA" id="ARBA00022741"/>
    </source>
</evidence>
<evidence type="ECO:0000256" key="4">
    <source>
        <dbReference type="ARBA" id="ARBA00022679"/>
    </source>
</evidence>
<keyword evidence="5" id="KW-0547">Nucleotide-binding</keyword>
<sequence>MEVWVVKIGTSIIRGSEKNSTEKVIESFCESISKFISKENKVVIVTSGAVGLGCKKLSLKNRPNELSHLQAIAAIGQVNLMTLYEKEMNKFKKNIAQILITKADFNTRKSFENASKTLRKLIDLNVIPIVNENDTTANEELKYGDNDTLSALVALAINAKKLILLTDINNLYSKDPKENIDAKPIREVH</sequence>
<dbReference type="PANTHER" id="PTHR43654:SF3">
    <property type="entry name" value="GLUTAMATE 5-KINASE"/>
    <property type="match status" value="1"/>
</dbReference>
<dbReference type="Gene3D" id="3.40.1160.10">
    <property type="entry name" value="Acetylglutamate kinase-like"/>
    <property type="match status" value="1"/>
</dbReference>
<dbReference type="AlphaFoldDB" id="A0A383DEQ4"/>
<dbReference type="PRINTS" id="PR00474">
    <property type="entry name" value="GLU5KINASE"/>
</dbReference>
<dbReference type="EMBL" id="UINC01216603">
    <property type="protein sequence ID" value="SVE42803.1"/>
    <property type="molecule type" value="Genomic_DNA"/>
</dbReference>
<keyword evidence="3" id="KW-0641">Proline biosynthesis</keyword>
<proteinExistence type="predicted"/>
<accession>A0A383DEQ4</accession>
<protein>
    <recommendedName>
        <fullName evidence="8">Aspartate/glutamate/uridylate kinase domain-containing protein</fullName>
    </recommendedName>
</protein>
<dbReference type="InterPro" id="IPR036393">
    <property type="entry name" value="AceGlu_kinase-like_sf"/>
</dbReference>
<dbReference type="SUPFAM" id="SSF53633">
    <property type="entry name" value="Carbamate kinase-like"/>
    <property type="match status" value="1"/>
</dbReference>
<gene>
    <name evidence="9" type="ORF">METZ01_LOCUS495657</name>
</gene>
<dbReference type="InterPro" id="IPR005715">
    <property type="entry name" value="Glu_5kinase/COase_Synthase"/>
</dbReference>
<dbReference type="GO" id="GO:0005829">
    <property type="term" value="C:cytosol"/>
    <property type="evidence" value="ECO:0007669"/>
    <property type="project" value="TreeGrafter"/>
</dbReference>
<evidence type="ECO:0000313" key="9">
    <source>
        <dbReference type="EMBL" id="SVE42803.1"/>
    </source>
</evidence>
<dbReference type="GO" id="GO:0005524">
    <property type="term" value="F:ATP binding"/>
    <property type="evidence" value="ECO:0007669"/>
    <property type="project" value="UniProtKB-KW"/>
</dbReference>
<evidence type="ECO:0000256" key="6">
    <source>
        <dbReference type="ARBA" id="ARBA00022777"/>
    </source>
</evidence>
<feature type="domain" description="Aspartate/glutamate/uridylate kinase" evidence="8">
    <location>
        <begin position="3"/>
        <end position="188"/>
    </location>
</feature>
<keyword evidence="1" id="KW-0963">Cytoplasm</keyword>
<keyword evidence="6" id="KW-0418">Kinase</keyword>
<organism evidence="9">
    <name type="scientific">marine metagenome</name>
    <dbReference type="NCBI Taxonomy" id="408172"/>
    <lineage>
        <taxon>unclassified sequences</taxon>
        <taxon>metagenomes</taxon>
        <taxon>ecological metagenomes</taxon>
    </lineage>
</organism>